<evidence type="ECO:0000313" key="3">
    <source>
        <dbReference type="Proteomes" id="UP000198785"/>
    </source>
</evidence>
<protein>
    <submittedName>
        <fullName evidence="2">Uncharacterized protein</fullName>
    </submittedName>
</protein>
<dbReference type="Proteomes" id="UP000198785">
    <property type="component" value="Unassembled WGS sequence"/>
</dbReference>
<dbReference type="EMBL" id="FOZZ01000016">
    <property type="protein sequence ID" value="SFT16356.1"/>
    <property type="molecule type" value="Genomic_DNA"/>
</dbReference>
<gene>
    <name evidence="2" type="ORF">SAMN05660206_11665</name>
</gene>
<keyword evidence="1" id="KW-0812">Transmembrane</keyword>
<keyword evidence="1" id="KW-0472">Membrane</keyword>
<feature type="transmembrane region" description="Helical" evidence="1">
    <location>
        <begin position="20"/>
        <end position="39"/>
    </location>
</feature>
<dbReference type="AlphaFoldDB" id="A0A1I6VRM3"/>
<feature type="transmembrane region" description="Helical" evidence="1">
    <location>
        <begin position="165"/>
        <end position="186"/>
    </location>
</feature>
<proteinExistence type="predicted"/>
<organism evidence="2 3">
    <name type="scientific">Sphingobacterium wenxiniae</name>
    <dbReference type="NCBI Taxonomy" id="683125"/>
    <lineage>
        <taxon>Bacteria</taxon>
        <taxon>Pseudomonadati</taxon>
        <taxon>Bacteroidota</taxon>
        <taxon>Sphingobacteriia</taxon>
        <taxon>Sphingobacteriales</taxon>
        <taxon>Sphingobacteriaceae</taxon>
        <taxon>Sphingobacterium</taxon>
    </lineage>
</organism>
<dbReference type="STRING" id="683125.SAMN05660206_11665"/>
<dbReference type="PROSITE" id="PS51257">
    <property type="entry name" value="PROKAR_LIPOPROTEIN"/>
    <property type="match status" value="1"/>
</dbReference>
<keyword evidence="1" id="KW-1133">Transmembrane helix</keyword>
<name>A0A1I6VRM3_9SPHI</name>
<keyword evidence="3" id="KW-1185">Reference proteome</keyword>
<dbReference type="RefSeq" id="WP_093367546.1">
    <property type="nucleotide sequence ID" value="NZ_FOZZ01000016.1"/>
</dbReference>
<evidence type="ECO:0000256" key="1">
    <source>
        <dbReference type="SAM" id="Phobius"/>
    </source>
</evidence>
<reference evidence="2 3" key="1">
    <citation type="submission" date="2016-10" db="EMBL/GenBank/DDBJ databases">
        <authorList>
            <person name="de Groot N.N."/>
        </authorList>
    </citation>
    <scope>NUCLEOTIDE SEQUENCE [LARGE SCALE GENOMIC DNA]</scope>
    <source>
        <strain evidence="2 3">DSM 22789</strain>
    </source>
</reference>
<accession>A0A1I6VRM3</accession>
<sequence length="188" mass="22203">MRKSDDSFRFKAIDYRRMILFFVLVAILISCLVTSWPIFTIGEILPKRIFFGLLGLSIVYWVSRWSKDLQLFLPIDKPRYTLGNSIEEIDSLQVHTCLSTFFPMKFLRINFRLFIIMPTYKNPFENNSKAIQKLETEAIFLEDYIIEHALSKRNFLDFVANGINFLFWLLILVSVVAMALLLFKIFTY</sequence>
<evidence type="ECO:0000313" key="2">
    <source>
        <dbReference type="EMBL" id="SFT16356.1"/>
    </source>
</evidence>